<dbReference type="InterPro" id="IPR014946">
    <property type="entry name" value="CRR6"/>
</dbReference>
<accession>A0A1Y1I3J4</accession>
<proteinExistence type="predicted"/>
<name>A0A1Y1I3J4_KLENI</name>
<evidence type="ECO:0000313" key="2">
    <source>
        <dbReference type="EMBL" id="GAQ82678.1"/>
    </source>
</evidence>
<dbReference type="OrthoDB" id="1903669at2759"/>
<dbReference type="STRING" id="105231.A0A1Y1I3J4"/>
<dbReference type="PANTHER" id="PTHR35724:SF1">
    <property type="entry name" value="PROTEIN CHLORORESPIRATORY REDUCTION 6, CHLOROPLASTIC"/>
    <property type="match status" value="1"/>
</dbReference>
<reference evidence="2 3" key="1">
    <citation type="journal article" date="2014" name="Nat. Commun.">
        <title>Klebsormidium flaccidum genome reveals primary factors for plant terrestrial adaptation.</title>
        <authorList>
            <person name="Hori K."/>
            <person name="Maruyama F."/>
            <person name="Fujisawa T."/>
            <person name="Togashi T."/>
            <person name="Yamamoto N."/>
            <person name="Seo M."/>
            <person name="Sato S."/>
            <person name="Yamada T."/>
            <person name="Mori H."/>
            <person name="Tajima N."/>
            <person name="Moriyama T."/>
            <person name="Ikeuchi M."/>
            <person name="Watanabe M."/>
            <person name="Wada H."/>
            <person name="Kobayashi K."/>
            <person name="Saito M."/>
            <person name="Masuda T."/>
            <person name="Sasaki-Sekimoto Y."/>
            <person name="Mashiguchi K."/>
            <person name="Awai K."/>
            <person name="Shimojima M."/>
            <person name="Masuda S."/>
            <person name="Iwai M."/>
            <person name="Nobusawa T."/>
            <person name="Narise T."/>
            <person name="Kondo S."/>
            <person name="Saito H."/>
            <person name="Sato R."/>
            <person name="Murakawa M."/>
            <person name="Ihara Y."/>
            <person name="Oshima-Yamada Y."/>
            <person name="Ohtaka K."/>
            <person name="Satoh M."/>
            <person name="Sonobe K."/>
            <person name="Ishii M."/>
            <person name="Ohtani R."/>
            <person name="Kanamori-Sato M."/>
            <person name="Honoki R."/>
            <person name="Miyazaki D."/>
            <person name="Mochizuki H."/>
            <person name="Umetsu J."/>
            <person name="Higashi K."/>
            <person name="Shibata D."/>
            <person name="Kamiya Y."/>
            <person name="Sato N."/>
            <person name="Nakamura Y."/>
            <person name="Tabata S."/>
            <person name="Ida S."/>
            <person name="Kurokawa K."/>
            <person name="Ohta H."/>
        </authorList>
    </citation>
    <scope>NUCLEOTIDE SEQUENCE [LARGE SCALE GENOMIC DNA]</scope>
    <source>
        <strain evidence="2 3">NIES-2285</strain>
    </source>
</reference>
<dbReference type="AlphaFoldDB" id="A0A1Y1I3J4"/>
<feature type="compositionally biased region" description="Basic and acidic residues" evidence="1">
    <location>
        <begin position="277"/>
        <end position="286"/>
    </location>
</feature>
<feature type="region of interest" description="Disordered" evidence="1">
    <location>
        <begin position="43"/>
        <end position="81"/>
    </location>
</feature>
<dbReference type="Pfam" id="PF08847">
    <property type="entry name" value="Crr6"/>
    <property type="match status" value="1"/>
</dbReference>
<sequence>METSAAALHYGRLSAAFSGAAAGDCRRCQRSIRDRLLPATPFASPLSESFQTHTTVADHKRGLSSSQKFGTARRRSVGGKARAQLEAFGDEVGPNVVPAPPPTTGRVEIRINNEIMQILDLTPADEVLKPFLGGPGGPSEGVEELMKRTVGFQIDYQPANPLDPRELSEYPDIRLWFVRLDAEYPWLPVVLDWKAGEWARYAAMLVPHQMTKREGLVFNPEALELFVMNKMFHGYKWMKDNGLSRPDLKCRDMLKMLGFKVESLMFDILEGTADPKVLAERRKDDDLQVGGGSDFPPPPPPPRGSSGDYVPF</sequence>
<evidence type="ECO:0000313" key="3">
    <source>
        <dbReference type="Proteomes" id="UP000054558"/>
    </source>
</evidence>
<dbReference type="Proteomes" id="UP000054558">
    <property type="component" value="Unassembled WGS sequence"/>
</dbReference>
<feature type="compositionally biased region" description="Polar residues" evidence="1">
    <location>
        <begin position="46"/>
        <end position="55"/>
    </location>
</feature>
<organism evidence="2 3">
    <name type="scientific">Klebsormidium nitens</name>
    <name type="common">Green alga</name>
    <name type="synonym">Ulothrix nitens</name>
    <dbReference type="NCBI Taxonomy" id="105231"/>
    <lineage>
        <taxon>Eukaryota</taxon>
        <taxon>Viridiplantae</taxon>
        <taxon>Streptophyta</taxon>
        <taxon>Klebsormidiophyceae</taxon>
        <taxon>Klebsormidiales</taxon>
        <taxon>Klebsormidiaceae</taxon>
        <taxon>Klebsormidium</taxon>
    </lineage>
</organism>
<keyword evidence="3" id="KW-1185">Reference proteome</keyword>
<dbReference type="PANTHER" id="PTHR35724">
    <property type="entry name" value="PROTEIN CHLORORESPIRATORY REDUCTION 6, CHLOROPLASTIC"/>
    <property type="match status" value="1"/>
</dbReference>
<gene>
    <name evidence="2" type="ORF">KFL_001200020</name>
</gene>
<evidence type="ECO:0000256" key="1">
    <source>
        <dbReference type="SAM" id="MobiDB-lite"/>
    </source>
</evidence>
<feature type="region of interest" description="Disordered" evidence="1">
    <location>
        <begin position="277"/>
        <end position="312"/>
    </location>
</feature>
<dbReference type="NCBIfam" id="NF038024">
    <property type="entry name" value="CRR6_slr1097"/>
    <property type="match status" value="1"/>
</dbReference>
<protein>
    <submittedName>
        <fullName evidence="2">Chlororespiratory reduction 6</fullName>
    </submittedName>
</protein>
<dbReference type="GO" id="GO:0010275">
    <property type="term" value="P:NAD(P)H dehydrogenase complex assembly"/>
    <property type="evidence" value="ECO:0000318"/>
    <property type="project" value="GO_Central"/>
</dbReference>
<dbReference type="EMBL" id="DF237069">
    <property type="protein sequence ID" value="GAQ82678.1"/>
    <property type="molecule type" value="Genomic_DNA"/>
</dbReference>